<dbReference type="CDD" id="cd01960">
    <property type="entry name" value="nsLTP1"/>
    <property type="match status" value="1"/>
</dbReference>
<dbReference type="OrthoDB" id="649864at2759"/>
<dbReference type="Proteomes" id="UP000245207">
    <property type="component" value="Unassembled WGS sequence"/>
</dbReference>
<evidence type="ECO:0000256" key="4">
    <source>
        <dbReference type="RuleBase" id="RU000628"/>
    </source>
</evidence>
<dbReference type="STRING" id="35608.A0A2U1NWD3"/>
<feature type="signal peptide" evidence="5">
    <location>
        <begin position="1"/>
        <end position="24"/>
    </location>
</feature>
<dbReference type="GO" id="GO:0006869">
    <property type="term" value="P:lipid transport"/>
    <property type="evidence" value="ECO:0007669"/>
    <property type="project" value="InterPro"/>
</dbReference>
<gene>
    <name evidence="7" type="ORF">CTI12_AA220910</name>
</gene>
<dbReference type="PROSITE" id="PS00597">
    <property type="entry name" value="PLANT_LTP"/>
    <property type="match status" value="1"/>
</dbReference>
<sequence length="121" mass="13059">MKGIVIFVLAILVVPGFIVHPSEAITCLDVDRLLGPCVNFLRDGGMVPEACCRGLQGLKDECHSKADRQTACDCSKRAAIALGIKQDYAESLPDKCGILISVPISPTVDCSRVSLMYESYK</sequence>
<feature type="domain" description="Bifunctional inhibitor/plant lipid transfer protein/seed storage helical" evidence="6">
    <location>
        <begin position="27"/>
        <end position="110"/>
    </location>
</feature>
<evidence type="ECO:0000256" key="1">
    <source>
        <dbReference type="ARBA" id="ARBA00009748"/>
    </source>
</evidence>
<evidence type="ECO:0000313" key="8">
    <source>
        <dbReference type="Proteomes" id="UP000245207"/>
    </source>
</evidence>
<reference evidence="7 8" key="1">
    <citation type="journal article" date="2018" name="Mol. Plant">
        <title>The genome of Artemisia annua provides insight into the evolution of Asteraceae family and artemisinin biosynthesis.</title>
        <authorList>
            <person name="Shen Q."/>
            <person name="Zhang L."/>
            <person name="Liao Z."/>
            <person name="Wang S."/>
            <person name="Yan T."/>
            <person name="Shi P."/>
            <person name="Liu M."/>
            <person name="Fu X."/>
            <person name="Pan Q."/>
            <person name="Wang Y."/>
            <person name="Lv Z."/>
            <person name="Lu X."/>
            <person name="Zhang F."/>
            <person name="Jiang W."/>
            <person name="Ma Y."/>
            <person name="Chen M."/>
            <person name="Hao X."/>
            <person name="Li L."/>
            <person name="Tang Y."/>
            <person name="Lv G."/>
            <person name="Zhou Y."/>
            <person name="Sun X."/>
            <person name="Brodelius P.E."/>
            <person name="Rose J.K.C."/>
            <person name="Tang K."/>
        </authorList>
    </citation>
    <scope>NUCLEOTIDE SEQUENCE [LARGE SCALE GENOMIC DNA]</scope>
    <source>
        <strain evidence="8">cv. Huhao1</strain>
        <tissue evidence="7">Leaf</tissue>
    </source>
</reference>
<protein>
    <recommendedName>
        <fullName evidence="4">Non-specific lipid-transfer protein</fullName>
    </recommendedName>
</protein>
<dbReference type="InterPro" id="IPR036312">
    <property type="entry name" value="Bifun_inhib/LTP/seed_sf"/>
</dbReference>
<evidence type="ECO:0000256" key="5">
    <source>
        <dbReference type="SAM" id="SignalP"/>
    </source>
</evidence>
<dbReference type="PANTHER" id="PTHR33076">
    <property type="entry name" value="NON-SPECIFIC LIPID-TRANSFER PROTEIN 2-RELATED"/>
    <property type="match status" value="1"/>
</dbReference>
<dbReference type="Gene3D" id="1.10.110.10">
    <property type="entry name" value="Plant lipid-transfer and hydrophobic proteins"/>
    <property type="match status" value="1"/>
</dbReference>
<comment type="similarity">
    <text evidence="1 4">Belongs to the plant LTP family.</text>
</comment>
<evidence type="ECO:0000256" key="3">
    <source>
        <dbReference type="ARBA" id="ARBA00023121"/>
    </source>
</evidence>
<dbReference type="SUPFAM" id="SSF47699">
    <property type="entry name" value="Bifunctional inhibitor/lipid-transfer protein/seed storage 2S albumin"/>
    <property type="match status" value="1"/>
</dbReference>
<keyword evidence="8" id="KW-1185">Reference proteome</keyword>
<dbReference type="InterPro" id="IPR016140">
    <property type="entry name" value="Bifunc_inhib/LTP/seed_store"/>
</dbReference>
<evidence type="ECO:0000256" key="2">
    <source>
        <dbReference type="ARBA" id="ARBA00022448"/>
    </source>
</evidence>
<proteinExistence type="inferred from homology"/>
<dbReference type="Pfam" id="PF00234">
    <property type="entry name" value="Tryp_alpha_amyl"/>
    <property type="match status" value="1"/>
</dbReference>
<comment type="caution">
    <text evidence="7">The sequence shown here is derived from an EMBL/GenBank/DDBJ whole genome shotgun (WGS) entry which is preliminary data.</text>
</comment>
<name>A0A2U1NWD3_ARTAN</name>
<keyword evidence="3 4" id="KW-0446">Lipid-binding</keyword>
<dbReference type="PRINTS" id="PR00382">
    <property type="entry name" value="LIPIDTRNSFER"/>
</dbReference>
<dbReference type="EMBL" id="PKPP01002072">
    <property type="protein sequence ID" value="PWA77804.1"/>
    <property type="molecule type" value="Genomic_DNA"/>
</dbReference>
<accession>A0A2U1NWD3</accession>
<keyword evidence="5" id="KW-0732">Signal</keyword>
<organism evidence="7 8">
    <name type="scientific">Artemisia annua</name>
    <name type="common">Sweet wormwood</name>
    <dbReference type="NCBI Taxonomy" id="35608"/>
    <lineage>
        <taxon>Eukaryota</taxon>
        <taxon>Viridiplantae</taxon>
        <taxon>Streptophyta</taxon>
        <taxon>Embryophyta</taxon>
        <taxon>Tracheophyta</taxon>
        <taxon>Spermatophyta</taxon>
        <taxon>Magnoliopsida</taxon>
        <taxon>eudicotyledons</taxon>
        <taxon>Gunneridae</taxon>
        <taxon>Pentapetalae</taxon>
        <taxon>asterids</taxon>
        <taxon>campanulids</taxon>
        <taxon>Asterales</taxon>
        <taxon>Asteraceae</taxon>
        <taxon>Asteroideae</taxon>
        <taxon>Anthemideae</taxon>
        <taxon>Artemisiinae</taxon>
        <taxon>Artemisia</taxon>
    </lineage>
</organism>
<comment type="function">
    <text evidence="4">Plant non-specific lipid-transfer proteins transfer phospholipids as well as galactolipids across membranes. May play a role in wax or cutin deposition in the cell walls of expanding epidermal cells and certain secretory tissues.</text>
</comment>
<keyword evidence="2 4" id="KW-0813">Transport</keyword>
<evidence type="ECO:0000259" key="6">
    <source>
        <dbReference type="SMART" id="SM00499"/>
    </source>
</evidence>
<dbReference type="GO" id="GO:0008289">
    <property type="term" value="F:lipid binding"/>
    <property type="evidence" value="ECO:0007669"/>
    <property type="project" value="UniProtKB-KW"/>
</dbReference>
<feature type="chain" id="PRO_5015755687" description="Non-specific lipid-transfer protein" evidence="5">
    <location>
        <begin position="25"/>
        <end position="121"/>
    </location>
</feature>
<evidence type="ECO:0000313" key="7">
    <source>
        <dbReference type="EMBL" id="PWA77804.1"/>
    </source>
</evidence>
<dbReference type="InterPro" id="IPR000528">
    <property type="entry name" value="Plant_nsLTP"/>
</dbReference>
<dbReference type="SMART" id="SM00499">
    <property type="entry name" value="AAI"/>
    <property type="match status" value="1"/>
</dbReference>
<dbReference type="AlphaFoldDB" id="A0A2U1NWD3"/>